<reference evidence="1" key="1">
    <citation type="journal article" date="2020" name="Stud. Mycol.">
        <title>101 Dothideomycetes genomes: a test case for predicting lifestyles and emergence of pathogens.</title>
        <authorList>
            <person name="Haridas S."/>
            <person name="Albert R."/>
            <person name="Binder M."/>
            <person name="Bloem J."/>
            <person name="Labutti K."/>
            <person name="Salamov A."/>
            <person name="Andreopoulos B."/>
            <person name="Baker S."/>
            <person name="Barry K."/>
            <person name="Bills G."/>
            <person name="Bluhm B."/>
            <person name="Cannon C."/>
            <person name="Castanera R."/>
            <person name="Culley D."/>
            <person name="Daum C."/>
            <person name="Ezra D."/>
            <person name="Gonzalez J."/>
            <person name="Henrissat B."/>
            <person name="Kuo A."/>
            <person name="Liang C."/>
            <person name="Lipzen A."/>
            <person name="Lutzoni F."/>
            <person name="Magnuson J."/>
            <person name="Mondo S."/>
            <person name="Nolan M."/>
            <person name="Ohm R."/>
            <person name="Pangilinan J."/>
            <person name="Park H.-J."/>
            <person name="Ramirez L."/>
            <person name="Alfaro M."/>
            <person name="Sun H."/>
            <person name="Tritt A."/>
            <person name="Yoshinaga Y."/>
            <person name="Zwiers L.-H."/>
            <person name="Turgeon B."/>
            <person name="Goodwin S."/>
            <person name="Spatafora J."/>
            <person name="Crous P."/>
            <person name="Grigoriev I."/>
        </authorList>
    </citation>
    <scope>NUCLEOTIDE SEQUENCE</scope>
    <source>
        <strain evidence="1">CBS 207.26</strain>
    </source>
</reference>
<gene>
    <name evidence="1" type="ORF">K469DRAFT_10555</name>
</gene>
<keyword evidence="2" id="KW-1185">Reference proteome</keyword>
<proteinExistence type="predicted"/>
<dbReference type="AlphaFoldDB" id="A0A6A6EX70"/>
<organism evidence="1 2">
    <name type="scientific">Zopfia rhizophila CBS 207.26</name>
    <dbReference type="NCBI Taxonomy" id="1314779"/>
    <lineage>
        <taxon>Eukaryota</taxon>
        <taxon>Fungi</taxon>
        <taxon>Dikarya</taxon>
        <taxon>Ascomycota</taxon>
        <taxon>Pezizomycotina</taxon>
        <taxon>Dothideomycetes</taxon>
        <taxon>Dothideomycetes incertae sedis</taxon>
        <taxon>Zopfiaceae</taxon>
        <taxon>Zopfia</taxon>
    </lineage>
</organism>
<evidence type="ECO:0000313" key="1">
    <source>
        <dbReference type="EMBL" id="KAF2195389.1"/>
    </source>
</evidence>
<evidence type="ECO:0000313" key="2">
    <source>
        <dbReference type="Proteomes" id="UP000800200"/>
    </source>
</evidence>
<protein>
    <submittedName>
        <fullName evidence="1">Uncharacterized protein</fullName>
    </submittedName>
</protein>
<dbReference type="EMBL" id="ML994610">
    <property type="protein sequence ID" value="KAF2195389.1"/>
    <property type="molecule type" value="Genomic_DNA"/>
</dbReference>
<dbReference type="Proteomes" id="UP000800200">
    <property type="component" value="Unassembled WGS sequence"/>
</dbReference>
<name>A0A6A6EX70_9PEZI</name>
<accession>A0A6A6EX70</accession>
<sequence length="79" mass="8452">MDSSERLLVKVTIRVTILLPSFGLVTGAFAQEFKLSCMDLWAAIALSAPPPPTCLEWIDTLGCSCSSSTTSADLPSFQN</sequence>